<keyword evidence="2" id="KW-1185">Reference proteome</keyword>
<dbReference type="GeneID" id="111120806"/>
<evidence type="ECO:0000256" key="1">
    <source>
        <dbReference type="SAM" id="MobiDB-lite"/>
    </source>
</evidence>
<evidence type="ECO:0000313" key="3">
    <source>
        <dbReference type="RefSeq" id="XP_022317489.1"/>
    </source>
</evidence>
<dbReference type="InterPro" id="IPR034609">
    <property type="entry name" value="Syce2"/>
</dbReference>
<proteinExistence type="predicted"/>
<dbReference type="AlphaFoldDB" id="A0A8B8CNX8"/>
<protein>
    <submittedName>
        <fullName evidence="3 4">Uncharacterized protein LOC111120806</fullName>
    </submittedName>
</protein>
<dbReference type="KEGG" id="cvn:111120806"/>
<dbReference type="GO" id="GO:0007130">
    <property type="term" value="P:synaptonemal complex assembly"/>
    <property type="evidence" value="ECO:0007669"/>
    <property type="project" value="InterPro"/>
</dbReference>
<dbReference type="OrthoDB" id="6142414at2759"/>
<dbReference type="RefSeq" id="XP_022317489.1">
    <property type="nucleotide sequence ID" value="XM_022461781.1"/>
</dbReference>
<evidence type="ECO:0000313" key="4">
    <source>
        <dbReference type="RefSeq" id="XP_022317490.1"/>
    </source>
</evidence>
<name>A0A8B8CNX8_CRAVI</name>
<dbReference type="RefSeq" id="XP_022317490.1">
    <property type="nucleotide sequence ID" value="XM_022461782.1"/>
</dbReference>
<reference evidence="3 4" key="1">
    <citation type="submission" date="2025-04" db="UniProtKB">
        <authorList>
            <consortium name="RefSeq"/>
        </authorList>
    </citation>
    <scope>IDENTIFICATION</scope>
    <source>
        <tissue evidence="3 4">Whole sample</tissue>
    </source>
</reference>
<feature type="region of interest" description="Disordered" evidence="1">
    <location>
        <begin position="1"/>
        <end position="38"/>
    </location>
</feature>
<dbReference type="PANTHER" id="PTHR28398">
    <property type="entry name" value="SYNAPTONEMAL COMPLEX CENTRAL ELEMENT PROTEIN 2"/>
    <property type="match status" value="1"/>
</dbReference>
<dbReference type="PANTHER" id="PTHR28398:SF1">
    <property type="entry name" value="SYNAPTONEMAL COMPLEX CENTRAL ELEMENT PROTEIN 2"/>
    <property type="match status" value="1"/>
</dbReference>
<organism evidence="2 4">
    <name type="scientific">Crassostrea virginica</name>
    <name type="common">Eastern oyster</name>
    <dbReference type="NCBI Taxonomy" id="6565"/>
    <lineage>
        <taxon>Eukaryota</taxon>
        <taxon>Metazoa</taxon>
        <taxon>Spiralia</taxon>
        <taxon>Lophotrochozoa</taxon>
        <taxon>Mollusca</taxon>
        <taxon>Bivalvia</taxon>
        <taxon>Autobranchia</taxon>
        <taxon>Pteriomorphia</taxon>
        <taxon>Ostreida</taxon>
        <taxon>Ostreoidea</taxon>
        <taxon>Ostreidae</taxon>
        <taxon>Crassostrea</taxon>
    </lineage>
</organism>
<gene>
    <name evidence="3 4" type="primary">LOC111120806</name>
</gene>
<dbReference type="Proteomes" id="UP000694844">
    <property type="component" value="Chromosome 2"/>
</dbReference>
<accession>A0A8B8CNX8</accession>
<dbReference type="GO" id="GO:0000801">
    <property type="term" value="C:central element"/>
    <property type="evidence" value="ECO:0007669"/>
    <property type="project" value="InterPro"/>
</dbReference>
<sequence length="162" mass="18612">MTTLDSSINEETEFFPVESEKVSTTGGGDFSNKPSEDAKENCISNYLTGEFNSENVLKIAENRGLTRLDIQEAANNIIEATNKKRKRDSDMLRDFKKTAEYQLCTTLLEMQHHIHKVYERQGKLMEDKMQELMACLGRIGKLEEELGEFRKALQLLYHDINS</sequence>
<evidence type="ECO:0000313" key="2">
    <source>
        <dbReference type="Proteomes" id="UP000694844"/>
    </source>
</evidence>